<keyword evidence="2" id="KW-1185">Reference proteome</keyword>
<dbReference type="WBParaSite" id="SSTP_0000879800.1">
    <property type="protein sequence ID" value="SSTP_0000879800.1"/>
    <property type="gene ID" value="SSTP_0000879800"/>
</dbReference>
<keyword evidence="1" id="KW-0175">Coiled coil</keyword>
<organism evidence="3">
    <name type="scientific">Strongyloides stercoralis</name>
    <name type="common">Threadworm</name>
    <dbReference type="NCBI Taxonomy" id="6248"/>
    <lineage>
        <taxon>Eukaryota</taxon>
        <taxon>Metazoa</taxon>
        <taxon>Ecdysozoa</taxon>
        <taxon>Nematoda</taxon>
        <taxon>Chromadorea</taxon>
        <taxon>Rhabditida</taxon>
        <taxon>Tylenchina</taxon>
        <taxon>Panagrolaimomorpha</taxon>
        <taxon>Strongyloidoidea</taxon>
        <taxon>Strongyloididae</taxon>
        <taxon>Strongyloides</taxon>
    </lineage>
</organism>
<dbReference type="AlphaFoldDB" id="A0A0K0EH42"/>
<reference evidence="3" key="1">
    <citation type="submission" date="2015-08" db="UniProtKB">
        <authorList>
            <consortium name="WormBaseParasite"/>
        </authorList>
    </citation>
    <scope>IDENTIFICATION</scope>
</reference>
<evidence type="ECO:0000313" key="2">
    <source>
        <dbReference type="Proteomes" id="UP000035681"/>
    </source>
</evidence>
<evidence type="ECO:0000256" key="1">
    <source>
        <dbReference type="SAM" id="Coils"/>
    </source>
</evidence>
<feature type="coiled-coil region" evidence="1">
    <location>
        <begin position="80"/>
        <end position="107"/>
    </location>
</feature>
<evidence type="ECO:0000313" key="3">
    <source>
        <dbReference type="WBParaSite" id="SSTP_0000879800.1"/>
    </source>
</evidence>
<dbReference type="WBParaSite" id="TCONS_00015842.p1">
    <property type="protein sequence ID" value="TCONS_00015842.p1"/>
    <property type="gene ID" value="XLOC_010599"/>
</dbReference>
<accession>A0A0K0EH42</accession>
<name>A0A0K0EH42_STRER</name>
<dbReference type="Proteomes" id="UP000035681">
    <property type="component" value="Unplaced"/>
</dbReference>
<proteinExistence type="predicted"/>
<protein>
    <submittedName>
        <fullName evidence="3">Homeobox-containing protein</fullName>
    </submittedName>
</protein>
<sequence>MYRSKSLNYHYITNNLNKNNYFDDDKVFENQISEINPYSFVSILNNRKFYDNHENENYLNFKSDTQLKLIPRVKLSKNKNDFSKSKLKNDEQNIDEIEKNINDKDSIFKKNELYLKEINEKIKFRNKTNVDLPKINLTSPLIMQNNINLNSKNIVEKKRHSVSQIINYFNEFDNHKWNNVQNTKNNNTKKGVNENESPNRNQKINYLNSIKNNKKICNLPKLVLTIPMLTKKENNSCNVKKKENTLFENNDYFDIIKSINNILDKENTNTDKHIYEKVPDNIKCDSKIKKKNFIPNKPFVRTFSIFPPDLTFKPRSLKSFLYKNTIY</sequence>